<evidence type="ECO:0000256" key="1">
    <source>
        <dbReference type="SAM" id="SignalP"/>
    </source>
</evidence>
<feature type="signal peptide" evidence="1">
    <location>
        <begin position="1"/>
        <end position="29"/>
    </location>
</feature>
<dbReference type="Proteomes" id="UP001422759">
    <property type="component" value="Unassembled WGS sequence"/>
</dbReference>
<organism evidence="2 3">
    <name type="scientific">Kitasatospora kazusensis</name>
    <dbReference type="NCBI Taxonomy" id="407974"/>
    <lineage>
        <taxon>Bacteria</taxon>
        <taxon>Bacillati</taxon>
        <taxon>Actinomycetota</taxon>
        <taxon>Actinomycetes</taxon>
        <taxon>Kitasatosporales</taxon>
        <taxon>Streptomycetaceae</taxon>
        <taxon>Kitasatospora</taxon>
    </lineage>
</organism>
<dbReference type="InterPro" id="IPR006311">
    <property type="entry name" value="TAT_signal"/>
</dbReference>
<keyword evidence="3" id="KW-1185">Reference proteome</keyword>
<evidence type="ECO:0000313" key="3">
    <source>
        <dbReference type="Proteomes" id="UP001422759"/>
    </source>
</evidence>
<dbReference type="RefSeq" id="WP_344462186.1">
    <property type="nucleotide sequence ID" value="NZ_BAAANT010000006.1"/>
</dbReference>
<feature type="chain" id="PRO_5045942258" evidence="1">
    <location>
        <begin position="30"/>
        <end position="158"/>
    </location>
</feature>
<protein>
    <submittedName>
        <fullName evidence="2">Uncharacterized protein</fullName>
    </submittedName>
</protein>
<gene>
    <name evidence="2" type="ORF">GCM10009760_15630</name>
</gene>
<proteinExistence type="predicted"/>
<keyword evidence="1" id="KW-0732">Signal</keyword>
<dbReference type="PROSITE" id="PS51318">
    <property type="entry name" value="TAT"/>
    <property type="match status" value="1"/>
</dbReference>
<evidence type="ECO:0000313" key="2">
    <source>
        <dbReference type="EMBL" id="GAA2136263.1"/>
    </source>
</evidence>
<name>A0ABP5KUH0_9ACTN</name>
<reference evidence="3" key="1">
    <citation type="journal article" date="2019" name="Int. J. Syst. Evol. Microbiol.">
        <title>The Global Catalogue of Microorganisms (GCM) 10K type strain sequencing project: providing services to taxonomists for standard genome sequencing and annotation.</title>
        <authorList>
            <consortium name="The Broad Institute Genomics Platform"/>
            <consortium name="The Broad Institute Genome Sequencing Center for Infectious Disease"/>
            <person name="Wu L."/>
            <person name="Ma J."/>
        </authorList>
    </citation>
    <scope>NUCLEOTIDE SEQUENCE [LARGE SCALE GENOMIC DNA]</scope>
    <source>
        <strain evidence="3">JCM 14560</strain>
    </source>
</reference>
<accession>A0ABP5KUH0</accession>
<comment type="caution">
    <text evidence="2">The sequence shown here is derived from an EMBL/GenBank/DDBJ whole genome shotgun (WGS) entry which is preliminary data.</text>
</comment>
<dbReference type="EMBL" id="BAAANT010000006">
    <property type="protein sequence ID" value="GAA2136263.1"/>
    <property type="molecule type" value="Genomic_DNA"/>
</dbReference>
<sequence>MKSTRRLALSLLCATSLSAALVAASPAVAVQPLQPRDPACGAADQDYNGTFAGTFDKAPGDTIAVAFSAPDSVTTDWVVEGWKGHGSGTFELIANGVKWNNSNSVSGPATGVDTETYRSTNVTCAAGTSEVETINGEVFAPTATGGTVTYAFTVTRRS</sequence>